<dbReference type="GO" id="GO:0006355">
    <property type="term" value="P:regulation of DNA-templated transcription"/>
    <property type="evidence" value="ECO:0007669"/>
    <property type="project" value="InterPro"/>
</dbReference>
<feature type="domain" description="HTH luxR-type" evidence="4">
    <location>
        <begin position="18"/>
        <end position="83"/>
    </location>
</feature>
<evidence type="ECO:0000313" key="5">
    <source>
        <dbReference type="EMBL" id="CAB4933857.1"/>
    </source>
</evidence>
<evidence type="ECO:0000256" key="2">
    <source>
        <dbReference type="ARBA" id="ARBA00023125"/>
    </source>
</evidence>
<dbReference type="InterPro" id="IPR036388">
    <property type="entry name" value="WH-like_DNA-bd_sf"/>
</dbReference>
<proteinExistence type="predicted"/>
<organism evidence="5">
    <name type="scientific">freshwater metagenome</name>
    <dbReference type="NCBI Taxonomy" id="449393"/>
    <lineage>
        <taxon>unclassified sequences</taxon>
        <taxon>metagenomes</taxon>
        <taxon>ecological metagenomes</taxon>
    </lineage>
</organism>
<dbReference type="EMBL" id="CAFBMK010000183">
    <property type="protein sequence ID" value="CAB4933857.1"/>
    <property type="molecule type" value="Genomic_DNA"/>
</dbReference>
<keyword evidence="1" id="KW-0805">Transcription regulation</keyword>
<dbReference type="InterPro" id="IPR016032">
    <property type="entry name" value="Sig_transdc_resp-reg_C-effctor"/>
</dbReference>
<protein>
    <submittedName>
        <fullName evidence="5">Unannotated protein</fullName>
    </submittedName>
</protein>
<dbReference type="PROSITE" id="PS50043">
    <property type="entry name" value="HTH_LUXR_2"/>
    <property type="match status" value="1"/>
</dbReference>
<keyword evidence="3" id="KW-0804">Transcription</keyword>
<dbReference type="Gene3D" id="1.10.10.10">
    <property type="entry name" value="Winged helix-like DNA-binding domain superfamily/Winged helix DNA-binding domain"/>
    <property type="match status" value="1"/>
</dbReference>
<evidence type="ECO:0000256" key="3">
    <source>
        <dbReference type="ARBA" id="ARBA00023163"/>
    </source>
</evidence>
<keyword evidence="2" id="KW-0238">DNA-binding</keyword>
<dbReference type="SUPFAM" id="SSF46894">
    <property type="entry name" value="C-terminal effector domain of the bipartite response regulators"/>
    <property type="match status" value="1"/>
</dbReference>
<evidence type="ECO:0000259" key="4">
    <source>
        <dbReference type="PROSITE" id="PS50043"/>
    </source>
</evidence>
<reference evidence="5" key="1">
    <citation type="submission" date="2020-05" db="EMBL/GenBank/DDBJ databases">
        <authorList>
            <person name="Chiriac C."/>
            <person name="Salcher M."/>
            <person name="Ghai R."/>
            <person name="Kavagutti S V."/>
        </authorList>
    </citation>
    <scope>NUCLEOTIDE SEQUENCE</scope>
</reference>
<dbReference type="InterPro" id="IPR000792">
    <property type="entry name" value="Tscrpt_reg_LuxR_C"/>
</dbReference>
<gene>
    <name evidence="5" type="ORF">UFOPK3564_02535</name>
</gene>
<dbReference type="SMART" id="SM00421">
    <property type="entry name" value="HTH_LUXR"/>
    <property type="match status" value="1"/>
</dbReference>
<dbReference type="AlphaFoldDB" id="A0A6J7IUG1"/>
<accession>A0A6J7IUG1</accession>
<evidence type="ECO:0000256" key="1">
    <source>
        <dbReference type="ARBA" id="ARBA00023015"/>
    </source>
</evidence>
<dbReference type="CDD" id="cd06170">
    <property type="entry name" value="LuxR_C_like"/>
    <property type="match status" value="1"/>
</dbReference>
<dbReference type="PANTHER" id="PTHR44688">
    <property type="entry name" value="DNA-BINDING TRANSCRIPTIONAL ACTIVATOR DEVR_DOSR"/>
    <property type="match status" value="1"/>
</dbReference>
<dbReference type="PANTHER" id="PTHR44688:SF16">
    <property type="entry name" value="DNA-BINDING TRANSCRIPTIONAL ACTIVATOR DEVR_DOSR"/>
    <property type="match status" value="1"/>
</dbReference>
<sequence length="97" mass="10434">MHAQLEVLDRESPAPVRAFLARPPITPRQREVVALVIEGCTNVEIAGHLQISHRTVQSHVAAAMRQLEARTRTQLAVAALRSGLVPLHPVAGVSPPA</sequence>
<dbReference type="PRINTS" id="PR00038">
    <property type="entry name" value="HTHLUXR"/>
</dbReference>
<name>A0A6J7IUG1_9ZZZZ</name>
<dbReference type="Pfam" id="PF00196">
    <property type="entry name" value="GerE"/>
    <property type="match status" value="1"/>
</dbReference>
<dbReference type="GO" id="GO:0003677">
    <property type="term" value="F:DNA binding"/>
    <property type="evidence" value="ECO:0007669"/>
    <property type="project" value="UniProtKB-KW"/>
</dbReference>